<gene>
    <name evidence="3" type="ORF">F1189_07590</name>
</gene>
<feature type="compositionally biased region" description="Basic and acidic residues" evidence="1">
    <location>
        <begin position="7"/>
        <end position="21"/>
    </location>
</feature>
<evidence type="ECO:0000256" key="1">
    <source>
        <dbReference type="SAM" id="MobiDB-lite"/>
    </source>
</evidence>
<feature type="transmembrane region" description="Helical" evidence="2">
    <location>
        <begin position="364"/>
        <end position="386"/>
    </location>
</feature>
<accession>A0A5M6IYC9</accession>
<organism evidence="3 4">
    <name type="scientific">Rhodovastum atsumiense</name>
    <dbReference type="NCBI Taxonomy" id="504468"/>
    <lineage>
        <taxon>Bacteria</taxon>
        <taxon>Pseudomonadati</taxon>
        <taxon>Pseudomonadota</taxon>
        <taxon>Alphaproteobacteria</taxon>
        <taxon>Acetobacterales</taxon>
        <taxon>Acetobacteraceae</taxon>
        <taxon>Rhodovastum</taxon>
    </lineage>
</organism>
<evidence type="ECO:0000313" key="3">
    <source>
        <dbReference type="EMBL" id="KAA5612959.1"/>
    </source>
</evidence>
<proteinExistence type="predicted"/>
<keyword evidence="2" id="KW-0812">Transmembrane</keyword>
<keyword evidence="4" id="KW-1185">Reference proteome</keyword>
<dbReference type="EMBL" id="VWPK01000009">
    <property type="protein sequence ID" value="KAA5612959.1"/>
    <property type="molecule type" value="Genomic_DNA"/>
</dbReference>
<sequence>MALPSDHPQRRELNDEVHARPPEALRPPLRLSYMALFSEGMSREEGWRPIRDLCERLDVEPPPLGSTYFSTDLGNFRVRWEQHTEFTRYLFSTPGANEQDPFAEPAIAAVPPDWIATLSGQVMTATHVALVSGKRGPLDTDGIATKLFGGNVLVGSQLADGAATALTDFRIHADGFGRILVLDRSTTHRQAGRMVQRLLEIDTYRMLALLAFPVARELAPYLAARERELAGIAASLIDVASEDEAEMLDRLTRLAAAIESREADNLYRFSAAAAYYELVQRRIEELREQRIEGLQTFREFTERRLAPAMNTCAAVAARQESLSLRVARATGLLSTRVDVTLERQNQAVLESMNRRVKIQLRLQTTVEGLSVAALTYYVVGLVGYAAKGAKAAGLYVDPELAMGVAVPIVAGLAALGLRTIRRMVTRMAT</sequence>
<dbReference type="OrthoDB" id="9767470at2"/>
<keyword evidence="2" id="KW-0472">Membrane</keyword>
<protein>
    <submittedName>
        <fullName evidence="3">DUF3422 domain-containing protein</fullName>
    </submittedName>
</protein>
<dbReference type="AlphaFoldDB" id="A0A5M6IYC9"/>
<dbReference type="Pfam" id="PF11902">
    <property type="entry name" value="DUF3422"/>
    <property type="match status" value="1"/>
</dbReference>
<keyword evidence="2" id="KW-1133">Transmembrane helix</keyword>
<evidence type="ECO:0000256" key="2">
    <source>
        <dbReference type="SAM" id="Phobius"/>
    </source>
</evidence>
<feature type="region of interest" description="Disordered" evidence="1">
    <location>
        <begin position="1"/>
        <end position="21"/>
    </location>
</feature>
<dbReference type="Proteomes" id="UP000325255">
    <property type="component" value="Unassembled WGS sequence"/>
</dbReference>
<dbReference type="InterPro" id="IPR021830">
    <property type="entry name" value="DUF3422"/>
</dbReference>
<reference evidence="3 4" key="1">
    <citation type="submission" date="2019-09" db="EMBL/GenBank/DDBJ databases">
        <title>Genome sequence of Rhodovastum atsumiense, a diverse member of the Acetobacteraceae family of non-sulfur purple photosynthetic bacteria.</title>
        <authorList>
            <person name="Meyer T."/>
            <person name="Kyndt J."/>
        </authorList>
    </citation>
    <scope>NUCLEOTIDE SEQUENCE [LARGE SCALE GENOMIC DNA]</scope>
    <source>
        <strain evidence="3 4">DSM 21279</strain>
    </source>
</reference>
<feature type="transmembrane region" description="Helical" evidence="2">
    <location>
        <begin position="398"/>
        <end position="417"/>
    </location>
</feature>
<evidence type="ECO:0000313" key="4">
    <source>
        <dbReference type="Proteomes" id="UP000325255"/>
    </source>
</evidence>
<name>A0A5M6IYC9_9PROT</name>
<comment type="caution">
    <text evidence="3">The sequence shown here is derived from an EMBL/GenBank/DDBJ whole genome shotgun (WGS) entry which is preliminary data.</text>
</comment>